<dbReference type="Pfam" id="PF13715">
    <property type="entry name" value="CarbopepD_reg_2"/>
    <property type="match status" value="1"/>
</dbReference>
<name>A0A7L4ZPK2_9FLAO</name>
<dbReference type="InterPro" id="IPR008969">
    <property type="entry name" value="CarboxyPept-like_regulatory"/>
</dbReference>
<dbReference type="AlphaFoldDB" id="A0A7L4ZPK2"/>
<evidence type="ECO:0000313" key="1">
    <source>
        <dbReference type="EMBL" id="QHI38562.1"/>
    </source>
</evidence>
<gene>
    <name evidence="1" type="ORF">IMCC3317_39560</name>
</gene>
<dbReference type="KEGG" id="kan:IMCC3317_39560"/>
<reference evidence="1 2" key="1">
    <citation type="journal article" date="2013" name="Int. J. Syst. Evol. Microbiol.">
        <title>Kordia antarctica sp. nov., isolated from Antarctic seawater.</title>
        <authorList>
            <person name="Baek K."/>
            <person name="Choi A."/>
            <person name="Kang I."/>
            <person name="Lee K."/>
            <person name="Cho J.C."/>
        </authorList>
    </citation>
    <scope>NUCLEOTIDE SEQUENCE [LARGE SCALE GENOMIC DNA]</scope>
    <source>
        <strain evidence="1 2">IMCC3317</strain>
    </source>
</reference>
<evidence type="ECO:0000313" key="2">
    <source>
        <dbReference type="Proteomes" id="UP000464657"/>
    </source>
</evidence>
<keyword evidence="2" id="KW-1185">Reference proteome</keyword>
<protein>
    <recommendedName>
        <fullName evidence="3">TonB-dependent receptor SusC</fullName>
    </recommendedName>
</protein>
<accession>A0A7L4ZPK2</accession>
<dbReference type="Proteomes" id="UP000464657">
    <property type="component" value="Chromosome"/>
</dbReference>
<sequence length="282" mass="33015">MYVGIFLRRIVNFFMPYLQPYFLTNNTTFMKQKLVLVCLFISIGLLAQDSERKILRGAVIYRNVNVVGVNVVNNTTSKGTSTNYKGEYEILAKKDDILVFSSVQYTIREIVITDKIIKNNRLVVEVKEKVEELDEVVITPENQEKFLDFQEEQIVKYQDYQFASDRYSQVKNEALGQANFQGANILGLVGMLLNSIIGKRKNREKEKAIYERTSFNEIRYRYKDEFFENNLGIPKDQISAFLYYCDDQLPSEDIFSEKNEFLMIDFMVKQSKTFLESIKKKD</sequence>
<dbReference type="SUPFAM" id="SSF49464">
    <property type="entry name" value="Carboxypeptidase regulatory domain-like"/>
    <property type="match status" value="1"/>
</dbReference>
<dbReference type="EMBL" id="CP019288">
    <property type="protein sequence ID" value="QHI38562.1"/>
    <property type="molecule type" value="Genomic_DNA"/>
</dbReference>
<organism evidence="1 2">
    <name type="scientific">Kordia antarctica</name>
    <dbReference type="NCBI Taxonomy" id="1218801"/>
    <lineage>
        <taxon>Bacteria</taxon>
        <taxon>Pseudomonadati</taxon>
        <taxon>Bacteroidota</taxon>
        <taxon>Flavobacteriia</taxon>
        <taxon>Flavobacteriales</taxon>
        <taxon>Flavobacteriaceae</taxon>
        <taxon>Kordia</taxon>
    </lineage>
</organism>
<proteinExistence type="predicted"/>
<evidence type="ECO:0008006" key="3">
    <source>
        <dbReference type="Google" id="ProtNLM"/>
    </source>
</evidence>